<name>A0A328AZM3_9CAUL</name>
<evidence type="ECO:0000313" key="3">
    <source>
        <dbReference type="EMBL" id="RAK59054.1"/>
    </source>
</evidence>
<dbReference type="CDD" id="cd08900">
    <property type="entry name" value="SRPBCC_CalC_Aha1-like_7"/>
    <property type="match status" value="1"/>
</dbReference>
<dbReference type="InterPro" id="IPR013538">
    <property type="entry name" value="ASHA1/2-like_C"/>
</dbReference>
<dbReference type="SUPFAM" id="SSF55961">
    <property type="entry name" value="Bet v1-like"/>
    <property type="match status" value="1"/>
</dbReference>
<dbReference type="Pfam" id="PF08327">
    <property type="entry name" value="AHSA1"/>
    <property type="match status" value="1"/>
</dbReference>
<evidence type="ECO:0000313" key="4">
    <source>
        <dbReference type="Proteomes" id="UP000249842"/>
    </source>
</evidence>
<comment type="caution">
    <text evidence="3">The sequence shown here is derived from an EMBL/GenBank/DDBJ whole genome shotgun (WGS) entry which is preliminary data.</text>
</comment>
<sequence length="157" mass="17634">MTDRTVTHATFCLERTYDATPARVFAAFATEQGKARWFSGPNEEWQIIERAFDFREGGRERLKGRWASGRVSDFSATYQDIVPDERIVYAYEMRLDDRKISVSLATLEFKPAGQGTRLVMTEQGAFLDGYDDAGSREHGTAILLDRVGASLVEPAEA</sequence>
<evidence type="ECO:0000256" key="1">
    <source>
        <dbReference type="ARBA" id="ARBA00006817"/>
    </source>
</evidence>
<dbReference type="OrthoDB" id="9803476at2"/>
<gene>
    <name evidence="3" type="ORF">DJ021_04165</name>
</gene>
<keyword evidence="4" id="KW-1185">Reference proteome</keyword>
<dbReference type="Proteomes" id="UP000249842">
    <property type="component" value="Unassembled WGS sequence"/>
</dbReference>
<feature type="domain" description="Activator of Hsp90 ATPase homologue 1/2-like C-terminal" evidence="2">
    <location>
        <begin position="18"/>
        <end position="145"/>
    </location>
</feature>
<evidence type="ECO:0000259" key="2">
    <source>
        <dbReference type="Pfam" id="PF08327"/>
    </source>
</evidence>
<proteinExistence type="inferred from homology"/>
<dbReference type="Gene3D" id="3.30.530.20">
    <property type="match status" value="1"/>
</dbReference>
<dbReference type="RefSeq" id="WP_111456347.1">
    <property type="nucleotide sequence ID" value="NZ_QFYP01000001.1"/>
</dbReference>
<organism evidence="3 4">
    <name type="scientific">Phenylobacterium hankyongense</name>
    <dbReference type="NCBI Taxonomy" id="1813876"/>
    <lineage>
        <taxon>Bacteria</taxon>
        <taxon>Pseudomonadati</taxon>
        <taxon>Pseudomonadota</taxon>
        <taxon>Alphaproteobacteria</taxon>
        <taxon>Caulobacterales</taxon>
        <taxon>Caulobacteraceae</taxon>
        <taxon>Phenylobacterium</taxon>
    </lineage>
</organism>
<dbReference type="InterPro" id="IPR023393">
    <property type="entry name" value="START-like_dom_sf"/>
</dbReference>
<dbReference type="AlphaFoldDB" id="A0A328AZM3"/>
<accession>A0A328AZM3</accession>
<reference evidence="4" key="1">
    <citation type="submission" date="2018-05" db="EMBL/GenBank/DDBJ databases">
        <authorList>
            <person name="Li X."/>
        </authorList>
    </citation>
    <scope>NUCLEOTIDE SEQUENCE [LARGE SCALE GENOMIC DNA]</scope>
    <source>
        <strain evidence="4">HKS-05</strain>
    </source>
</reference>
<dbReference type="EMBL" id="QFYP01000001">
    <property type="protein sequence ID" value="RAK59054.1"/>
    <property type="molecule type" value="Genomic_DNA"/>
</dbReference>
<comment type="similarity">
    <text evidence="1">Belongs to the AHA1 family.</text>
</comment>
<protein>
    <submittedName>
        <fullName evidence="3">Polyketide cyclase</fullName>
    </submittedName>
</protein>